<dbReference type="AlphaFoldDB" id="A0A917JJT8"/>
<keyword evidence="3" id="KW-1185">Reference proteome</keyword>
<feature type="transmembrane region" description="Helical" evidence="1">
    <location>
        <begin position="103"/>
        <end position="124"/>
    </location>
</feature>
<name>A0A917JJT8_9GAMM</name>
<evidence type="ECO:0000313" key="2">
    <source>
        <dbReference type="EMBL" id="GGI69611.1"/>
    </source>
</evidence>
<protein>
    <submittedName>
        <fullName evidence="2">Membrane protein</fullName>
    </submittedName>
</protein>
<evidence type="ECO:0000256" key="1">
    <source>
        <dbReference type="SAM" id="Phobius"/>
    </source>
</evidence>
<dbReference type="Proteomes" id="UP000613743">
    <property type="component" value="Unassembled WGS sequence"/>
</dbReference>
<comment type="caution">
    <text evidence="2">The sequence shown here is derived from an EMBL/GenBank/DDBJ whole genome shotgun (WGS) entry which is preliminary data.</text>
</comment>
<keyword evidence="1" id="KW-0812">Transmembrane</keyword>
<evidence type="ECO:0000313" key="3">
    <source>
        <dbReference type="Proteomes" id="UP000613743"/>
    </source>
</evidence>
<reference evidence="2" key="2">
    <citation type="submission" date="2020-09" db="EMBL/GenBank/DDBJ databases">
        <authorList>
            <person name="Sun Q."/>
            <person name="Ohkuma M."/>
        </authorList>
    </citation>
    <scope>NUCLEOTIDE SEQUENCE</scope>
    <source>
        <strain evidence="2">JCM 30804</strain>
    </source>
</reference>
<organism evidence="2 3">
    <name type="scientific">Shewanella gelidii</name>
    <dbReference type="NCBI Taxonomy" id="1642821"/>
    <lineage>
        <taxon>Bacteria</taxon>
        <taxon>Pseudomonadati</taxon>
        <taxon>Pseudomonadota</taxon>
        <taxon>Gammaproteobacteria</taxon>
        <taxon>Alteromonadales</taxon>
        <taxon>Shewanellaceae</taxon>
        <taxon>Shewanella</taxon>
    </lineage>
</organism>
<feature type="transmembrane region" description="Helical" evidence="1">
    <location>
        <begin position="20"/>
        <end position="53"/>
    </location>
</feature>
<accession>A0A917JJT8</accession>
<dbReference type="RefSeq" id="WP_188917213.1">
    <property type="nucleotide sequence ID" value="NZ_BMPZ01000001.1"/>
</dbReference>
<proteinExistence type="predicted"/>
<dbReference type="EMBL" id="BMPZ01000001">
    <property type="protein sequence ID" value="GGI69611.1"/>
    <property type="molecule type" value="Genomic_DNA"/>
</dbReference>
<feature type="transmembrane region" description="Helical" evidence="1">
    <location>
        <begin position="65"/>
        <end position="83"/>
    </location>
</feature>
<keyword evidence="1" id="KW-0472">Membrane</keyword>
<keyword evidence="1" id="KW-1133">Transmembrane helix</keyword>
<reference evidence="2" key="1">
    <citation type="journal article" date="2014" name="Int. J. Syst. Evol. Microbiol.">
        <title>Complete genome sequence of Corynebacterium casei LMG S-19264T (=DSM 44701T), isolated from a smear-ripened cheese.</title>
        <authorList>
            <consortium name="US DOE Joint Genome Institute (JGI-PGF)"/>
            <person name="Walter F."/>
            <person name="Albersmeier A."/>
            <person name="Kalinowski J."/>
            <person name="Ruckert C."/>
        </authorList>
    </citation>
    <scope>NUCLEOTIDE SEQUENCE</scope>
    <source>
        <strain evidence="2">JCM 30804</strain>
    </source>
</reference>
<gene>
    <name evidence="2" type="ORF">GCM10009332_03380</name>
</gene>
<sequence>MTAVSDDKTQSRLPPKRLIVLLVLYVAASISGLMANQGVLFCAFTLLMVLALIGKQKAGLMMLRGYTIVQLVLVCCLPIILQMPENVQTGPSRFNLAGLQLDLPDYVVFATLIAICAIQVWVAFDKKVKAYFKPKMSFSII</sequence>